<evidence type="ECO:0000256" key="1">
    <source>
        <dbReference type="SAM" id="MobiDB-lite"/>
    </source>
</evidence>
<dbReference type="EMBL" id="CP018047">
    <property type="protein sequence ID" value="AQU69013.1"/>
    <property type="molecule type" value="Genomic_DNA"/>
</dbReference>
<accession>A0A1U9QYH6</accession>
<reference evidence="3 4" key="1">
    <citation type="submission" date="2016-11" db="EMBL/GenBank/DDBJ databases">
        <title>Complete genome sequence of Streptomyces niveus SCSIO 3406.</title>
        <authorList>
            <person name="Zhu Q."/>
            <person name="Cheng W."/>
            <person name="Song Y."/>
            <person name="Li Q."/>
            <person name="Ju J."/>
        </authorList>
    </citation>
    <scope>NUCLEOTIDE SEQUENCE [LARGE SCALE GENOMIC DNA]</scope>
    <source>
        <strain evidence="3 4">SCSIO 3406</strain>
    </source>
</reference>
<name>A0A1U9QYH6_STRNV</name>
<gene>
    <name evidence="3" type="ORF">BBN63_25355</name>
</gene>
<evidence type="ECO:0000313" key="3">
    <source>
        <dbReference type="EMBL" id="AQU69013.1"/>
    </source>
</evidence>
<organism evidence="3 4">
    <name type="scientific">Streptomyces niveus</name>
    <name type="common">Streptomyces spheroides</name>
    <dbReference type="NCBI Taxonomy" id="193462"/>
    <lineage>
        <taxon>Bacteria</taxon>
        <taxon>Bacillati</taxon>
        <taxon>Actinomycetota</taxon>
        <taxon>Actinomycetes</taxon>
        <taxon>Kitasatosporales</taxon>
        <taxon>Streptomycetaceae</taxon>
        <taxon>Streptomyces</taxon>
    </lineage>
</organism>
<protein>
    <recommendedName>
        <fullName evidence="5">Lipoprotein</fullName>
    </recommendedName>
</protein>
<feature type="compositionally biased region" description="Basic and acidic residues" evidence="1">
    <location>
        <begin position="169"/>
        <end position="178"/>
    </location>
</feature>
<feature type="region of interest" description="Disordered" evidence="1">
    <location>
        <begin position="119"/>
        <end position="184"/>
    </location>
</feature>
<proteinExistence type="predicted"/>
<evidence type="ECO:0000256" key="2">
    <source>
        <dbReference type="SAM" id="SignalP"/>
    </source>
</evidence>
<dbReference type="KEGG" id="snw:BBN63_25355"/>
<feature type="signal peptide" evidence="2">
    <location>
        <begin position="1"/>
        <end position="25"/>
    </location>
</feature>
<sequence>MRTERPRLALAVLALALLSGCGANDDETPKTPKTATGSLEQLAEQAECDPNVQTDANELRQANCKTDDGRYILTTFATDRGQREWINEANDYGGSYLVGRKWVVSGDAKVVETLRGRLGGSVETAPEHHAGSGDDGSGSGDHGTGGADHGNGTGGNGTGGDGDSDSGEGEGKGGEGHSGHHKKG</sequence>
<keyword evidence="4" id="KW-1185">Reference proteome</keyword>
<feature type="compositionally biased region" description="Gly residues" evidence="1">
    <location>
        <begin position="133"/>
        <end position="161"/>
    </location>
</feature>
<dbReference type="PROSITE" id="PS51257">
    <property type="entry name" value="PROKAR_LIPOPROTEIN"/>
    <property type="match status" value="1"/>
</dbReference>
<feature type="chain" id="PRO_5012256736" description="Lipoprotein" evidence="2">
    <location>
        <begin position="26"/>
        <end position="184"/>
    </location>
</feature>
<keyword evidence="2" id="KW-0732">Signal</keyword>
<evidence type="ECO:0008006" key="5">
    <source>
        <dbReference type="Google" id="ProtNLM"/>
    </source>
</evidence>
<dbReference type="AlphaFoldDB" id="A0A1U9QYH6"/>
<dbReference type="Proteomes" id="UP000189677">
    <property type="component" value="Chromosome"/>
</dbReference>
<evidence type="ECO:0000313" key="4">
    <source>
        <dbReference type="Proteomes" id="UP000189677"/>
    </source>
</evidence>